<protein>
    <submittedName>
        <fullName evidence="2">Inovirus Gp2 family protein</fullName>
    </submittedName>
</protein>
<reference evidence="2 3" key="1">
    <citation type="submission" date="2019-10" db="EMBL/GenBank/DDBJ databases">
        <title>Complete genome sequence of Variovorax paradoxus 5C-2.</title>
        <authorList>
            <person name="Gogoleva N.E."/>
            <person name="Balkin A.S."/>
        </authorList>
    </citation>
    <scope>NUCLEOTIDE SEQUENCE [LARGE SCALE GENOMIC DNA]</scope>
    <source>
        <strain evidence="2 3">5C-2</strain>
    </source>
</reference>
<sequence>MTFTQMTNFIATPSSCPPSSPSFSDKRALCISMIYHDTFNGKECLRIPSGFQTAKHIEDIVGLTRDLLAEGPSQCAPSKSPVQRFGSKLDQRVQRALWLTPQQLQENLPKHRLHPYVELFIQCAARERLFNWRALGKALSKAEHKQYAEARQRMLAALRSGAREPAFRKTVKLHQDKVRRNLTCIRRYTDAQFRRHSRLLVIRVDCMFIEGFAPAHDWTQARAYRETLIKFLNRVLPKVIQSQKDRDAKKKPQPIAGYIIGTEYGIETGWHFHVTLFLNGDDHQNDVGIATAIGLNWLKEITGDNGRYHNCNLDAKQGKHKAVGVGMVHRHDLAKRKILSSVVTRYAGKGCYYAEAQTGTKDRLLNKGGWPKAKDPKKGGRPEKLLPLQRELLTHMFSEKKKRFFPIWRPSEPSQPSVSY</sequence>
<accession>A0A5Q0LWQ4</accession>
<evidence type="ECO:0000256" key="1">
    <source>
        <dbReference type="SAM" id="MobiDB-lite"/>
    </source>
</evidence>
<dbReference type="Proteomes" id="UP000326780">
    <property type="component" value="Chromosome"/>
</dbReference>
<gene>
    <name evidence="2" type="ORF">GFK26_03280</name>
</gene>
<dbReference type="EMBL" id="CP045644">
    <property type="protein sequence ID" value="QFZ81860.1"/>
    <property type="molecule type" value="Genomic_DNA"/>
</dbReference>
<organism evidence="2 3">
    <name type="scientific">Variovorax paradoxus</name>
    <dbReference type="NCBI Taxonomy" id="34073"/>
    <lineage>
        <taxon>Bacteria</taxon>
        <taxon>Pseudomonadati</taxon>
        <taxon>Pseudomonadota</taxon>
        <taxon>Betaproteobacteria</taxon>
        <taxon>Burkholderiales</taxon>
        <taxon>Comamonadaceae</taxon>
        <taxon>Variovorax</taxon>
    </lineage>
</organism>
<dbReference type="RefSeq" id="WP_093299152.1">
    <property type="nucleotide sequence ID" value="NZ_CP045644.1"/>
</dbReference>
<proteinExistence type="predicted"/>
<evidence type="ECO:0000313" key="2">
    <source>
        <dbReference type="EMBL" id="QFZ81860.1"/>
    </source>
</evidence>
<dbReference type="AlphaFoldDB" id="A0A5Q0LWQ4"/>
<feature type="region of interest" description="Disordered" evidence="1">
    <location>
        <begin position="365"/>
        <end position="384"/>
    </location>
</feature>
<name>A0A5Q0LWQ4_VARPD</name>
<feature type="compositionally biased region" description="Basic and acidic residues" evidence="1">
    <location>
        <begin position="372"/>
        <end position="384"/>
    </location>
</feature>
<evidence type="ECO:0000313" key="3">
    <source>
        <dbReference type="Proteomes" id="UP000326780"/>
    </source>
</evidence>